<protein>
    <submittedName>
        <fullName evidence="3">Alpha/beta hydrolase</fullName>
    </submittedName>
</protein>
<evidence type="ECO:0000313" key="4">
    <source>
        <dbReference type="Proteomes" id="UP000780875"/>
    </source>
</evidence>
<comment type="caution">
    <text evidence="3">The sequence shown here is derived from an EMBL/GenBank/DDBJ whole genome shotgun (WGS) entry which is preliminary data.</text>
</comment>
<name>A0ABS7UFV2_9ACTN</name>
<reference evidence="3 4" key="1">
    <citation type="submission" date="2021-09" db="EMBL/GenBank/DDBJ databases">
        <title>Whole genome sequence of Nocardioides sp. GBK3QG-3.</title>
        <authorList>
            <person name="Tuo L."/>
        </authorList>
    </citation>
    <scope>NUCLEOTIDE SEQUENCE [LARGE SCALE GENOMIC DNA]</scope>
    <source>
        <strain evidence="3 4">GBK3QG-3</strain>
    </source>
</reference>
<keyword evidence="1 3" id="KW-0378">Hydrolase</keyword>
<evidence type="ECO:0000313" key="3">
    <source>
        <dbReference type="EMBL" id="MBZ5739528.1"/>
    </source>
</evidence>
<dbReference type="RefSeq" id="WP_224123895.1">
    <property type="nucleotide sequence ID" value="NZ_JAIQZJ010000008.1"/>
</dbReference>
<dbReference type="GO" id="GO:0016787">
    <property type="term" value="F:hydrolase activity"/>
    <property type="evidence" value="ECO:0007669"/>
    <property type="project" value="UniProtKB-KW"/>
</dbReference>
<evidence type="ECO:0000256" key="1">
    <source>
        <dbReference type="ARBA" id="ARBA00022801"/>
    </source>
</evidence>
<dbReference type="InterPro" id="IPR000073">
    <property type="entry name" value="AB_hydrolase_1"/>
</dbReference>
<dbReference type="InterPro" id="IPR029058">
    <property type="entry name" value="AB_hydrolase_fold"/>
</dbReference>
<accession>A0ABS7UFV2</accession>
<proteinExistence type="predicted"/>
<dbReference type="EMBL" id="JAIQZJ010000008">
    <property type="protein sequence ID" value="MBZ5739528.1"/>
    <property type="molecule type" value="Genomic_DNA"/>
</dbReference>
<organism evidence="3 4">
    <name type="scientific">Nocardioides mangrovi</name>
    <dbReference type="NCBI Taxonomy" id="2874580"/>
    <lineage>
        <taxon>Bacteria</taxon>
        <taxon>Bacillati</taxon>
        <taxon>Actinomycetota</taxon>
        <taxon>Actinomycetes</taxon>
        <taxon>Propionibacteriales</taxon>
        <taxon>Nocardioidaceae</taxon>
        <taxon>Nocardioides</taxon>
    </lineage>
</organism>
<dbReference type="PANTHER" id="PTHR43798:SF31">
    <property type="entry name" value="AB HYDROLASE SUPERFAMILY PROTEIN YCLE"/>
    <property type="match status" value="1"/>
</dbReference>
<dbReference type="SUPFAM" id="SSF53474">
    <property type="entry name" value="alpha/beta-Hydrolases"/>
    <property type="match status" value="1"/>
</dbReference>
<dbReference type="Pfam" id="PF12697">
    <property type="entry name" value="Abhydrolase_6"/>
    <property type="match status" value="1"/>
</dbReference>
<dbReference type="Gene3D" id="3.40.50.1820">
    <property type="entry name" value="alpha/beta hydrolase"/>
    <property type="match status" value="1"/>
</dbReference>
<dbReference type="InterPro" id="IPR050266">
    <property type="entry name" value="AB_hydrolase_sf"/>
</dbReference>
<dbReference type="Proteomes" id="UP000780875">
    <property type="component" value="Unassembled WGS sequence"/>
</dbReference>
<evidence type="ECO:0000259" key="2">
    <source>
        <dbReference type="Pfam" id="PF12697"/>
    </source>
</evidence>
<gene>
    <name evidence="3" type="ORF">K8U61_15245</name>
</gene>
<dbReference type="PRINTS" id="PR00111">
    <property type="entry name" value="ABHYDROLASE"/>
</dbReference>
<dbReference type="PANTHER" id="PTHR43798">
    <property type="entry name" value="MONOACYLGLYCEROL LIPASE"/>
    <property type="match status" value="1"/>
</dbReference>
<feature type="domain" description="AB hydrolase-1" evidence="2">
    <location>
        <begin position="29"/>
        <end position="250"/>
    </location>
</feature>
<sequence length="261" mass="27415">MTLFRVRRGRVTLPTHQVAVWEAGSGPPVVLVHAAWGSGELWEPQMQSVAAAGLRVVAWSRRGHRGSDPGPADDAGTMTGDLVAVLDALGLAQVHLVGTAIGGFAAAAAAIQHPERLLSVTLAASLCGVNDPDFVAETARLVPSELEALPPELRELSAAYRYAHPAGAARWSMLTGRAVERRVLQPPGVEVTRARLAAVRVPALFVAGEADHYMPPARMAALADGVPDARLVVVPAAGHSPAWENPAAFDRALLDHVRAHA</sequence>
<keyword evidence="4" id="KW-1185">Reference proteome</keyword>